<dbReference type="AlphaFoldDB" id="A0A1I7XEM3"/>
<keyword evidence="1" id="KW-1185">Reference proteome</keyword>
<proteinExistence type="predicted"/>
<protein>
    <submittedName>
        <fullName evidence="2">Uncharacterized protein</fullName>
    </submittedName>
</protein>
<dbReference type="Proteomes" id="UP000095283">
    <property type="component" value="Unplaced"/>
</dbReference>
<sequence length="36" mass="4265">MFCNHYCILQIGLSLISRKTLIKENLVIQLQCSFYM</sequence>
<evidence type="ECO:0000313" key="1">
    <source>
        <dbReference type="Proteomes" id="UP000095283"/>
    </source>
</evidence>
<accession>A0A1I7XEM3</accession>
<name>A0A1I7XEM3_HETBA</name>
<dbReference type="WBParaSite" id="Hba_16107">
    <property type="protein sequence ID" value="Hba_16107"/>
    <property type="gene ID" value="Hba_16107"/>
</dbReference>
<reference evidence="2" key="1">
    <citation type="submission" date="2016-11" db="UniProtKB">
        <authorList>
            <consortium name="WormBaseParasite"/>
        </authorList>
    </citation>
    <scope>IDENTIFICATION</scope>
</reference>
<organism evidence="1 2">
    <name type="scientific">Heterorhabditis bacteriophora</name>
    <name type="common">Entomopathogenic nematode worm</name>
    <dbReference type="NCBI Taxonomy" id="37862"/>
    <lineage>
        <taxon>Eukaryota</taxon>
        <taxon>Metazoa</taxon>
        <taxon>Ecdysozoa</taxon>
        <taxon>Nematoda</taxon>
        <taxon>Chromadorea</taxon>
        <taxon>Rhabditida</taxon>
        <taxon>Rhabditina</taxon>
        <taxon>Rhabditomorpha</taxon>
        <taxon>Strongyloidea</taxon>
        <taxon>Heterorhabditidae</taxon>
        <taxon>Heterorhabditis</taxon>
    </lineage>
</organism>
<evidence type="ECO:0000313" key="2">
    <source>
        <dbReference type="WBParaSite" id="Hba_16107"/>
    </source>
</evidence>